<dbReference type="SMART" id="SM00027">
    <property type="entry name" value="EH"/>
    <property type="match status" value="1"/>
</dbReference>
<dbReference type="SUPFAM" id="SSF47473">
    <property type="entry name" value="EF-hand"/>
    <property type="match status" value="1"/>
</dbReference>
<dbReference type="GO" id="GO:0005737">
    <property type="term" value="C:cytoplasm"/>
    <property type="evidence" value="ECO:0007669"/>
    <property type="project" value="TreeGrafter"/>
</dbReference>
<dbReference type="InterPro" id="IPR011992">
    <property type="entry name" value="EF-hand-dom_pair"/>
</dbReference>
<evidence type="ECO:0000313" key="3">
    <source>
        <dbReference type="EMBL" id="KAG0451555.1"/>
    </source>
</evidence>
<feature type="domain" description="EF-hand" evidence="2">
    <location>
        <begin position="4"/>
        <end position="39"/>
    </location>
</feature>
<dbReference type="Proteomes" id="UP000636800">
    <property type="component" value="Unassembled WGS sequence"/>
</dbReference>
<dbReference type="PROSITE" id="PS50222">
    <property type="entry name" value="EF_HAND_2"/>
    <property type="match status" value="1"/>
</dbReference>
<gene>
    <name evidence="4" type="ORF">HPP92_026166</name>
    <name evidence="3" type="ORF">HPP92_026382</name>
</gene>
<dbReference type="GO" id="GO:0016197">
    <property type="term" value="P:endosomal transport"/>
    <property type="evidence" value="ECO:0007669"/>
    <property type="project" value="TreeGrafter"/>
</dbReference>
<reference evidence="5 6" key="1">
    <citation type="journal article" date="2020" name="Nat. Food">
        <title>A phased Vanilla planifolia genome enables genetic improvement of flavour and production.</title>
        <authorList>
            <person name="Hasing T."/>
            <person name="Tang H."/>
            <person name="Brym M."/>
            <person name="Khazi F."/>
            <person name="Huang T."/>
            <person name="Chambers A.H."/>
        </authorList>
    </citation>
    <scope>NUCLEOTIDE SEQUENCE [LARGE SCALE GENOMIC DNA]</scope>
    <source>
        <tissue evidence="3">Leaf</tissue>
    </source>
</reference>
<dbReference type="EMBL" id="JADCNM010000053">
    <property type="protein sequence ID" value="KAG0451648.1"/>
    <property type="molecule type" value="Genomic_DNA"/>
</dbReference>
<dbReference type="PANTHER" id="PTHR11216">
    <property type="entry name" value="EH DOMAIN"/>
    <property type="match status" value="1"/>
</dbReference>
<dbReference type="InterPro" id="IPR000261">
    <property type="entry name" value="EH_dom"/>
</dbReference>
<dbReference type="Proteomes" id="UP000639772">
    <property type="component" value="Unassembled WGS sequence"/>
</dbReference>
<protein>
    <submittedName>
        <fullName evidence="3">Uncharacterized protein</fullName>
    </submittedName>
</protein>
<name>A0A835U883_VANPL</name>
<dbReference type="SMART" id="SM00054">
    <property type="entry name" value="EFh"/>
    <property type="match status" value="2"/>
</dbReference>
<dbReference type="AlphaFoldDB" id="A0A835U883"/>
<dbReference type="EMBL" id="JADCNL010000052">
    <property type="protein sequence ID" value="KAG0451555.1"/>
    <property type="molecule type" value="Genomic_DNA"/>
</dbReference>
<dbReference type="CDD" id="cd00052">
    <property type="entry name" value="EH"/>
    <property type="match status" value="1"/>
</dbReference>
<proteinExistence type="predicted"/>
<evidence type="ECO:0000313" key="4">
    <source>
        <dbReference type="EMBL" id="KAG0451648.1"/>
    </source>
</evidence>
<dbReference type="PROSITE" id="PS50031">
    <property type="entry name" value="EH"/>
    <property type="match status" value="1"/>
</dbReference>
<sequence length="146" mass="16736">MSQTDIQKYTKVFIEVDKDRDGKITGEEARNLFLSWRLPREVLKQVWDLADQDSDSMLSLREFSIALYLMERYREGRPLPVVLPEVLRSDDTLMQATTQPSISYVDSTNWRPSSVLIRLVTARDSCPRPPVPVSGVRPLIQSSVPE</sequence>
<dbReference type="OrthoDB" id="524326at2759"/>
<organism evidence="3 5">
    <name type="scientific">Vanilla planifolia</name>
    <name type="common">Vanilla</name>
    <dbReference type="NCBI Taxonomy" id="51239"/>
    <lineage>
        <taxon>Eukaryota</taxon>
        <taxon>Viridiplantae</taxon>
        <taxon>Streptophyta</taxon>
        <taxon>Embryophyta</taxon>
        <taxon>Tracheophyta</taxon>
        <taxon>Spermatophyta</taxon>
        <taxon>Magnoliopsida</taxon>
        <taxon>Liliopsida</taxon>
        <taxon>Asparagales</taxon>
        <taxon>Orchidaceae</taxon>
        <taxon>Vanilloideae</taxon>
        <taxon>Vanilleae</taxon>
        <taxon>Vanilla</taxon>
    </lineage>
</organism>
<dbReference type="Gene3D" id="1.10.238.10">
    <property type="entry name" value="EF-hand"/>
    <property type="match status" value="1"/>
</dbReference>
<accession>A0A835U883</accession>
<dbReference type="GO" id="GO:0006897">
    <property type="term" value="P:endocytosis"/>
    <property type="evidence" value="ECO:0007669"/>
    <property type="project" value="TreeGrafter"/>
</dbReference>
<dbReference type="InterPro" id="IPR002048">
    <property type="entry name" value="EF_hand_dom"/>
</dbReference>
<dbReference type="PANTHER" id="PTHR11216:SF161">
    <property type="entry name" value="CALCIUM-BINDING EF HAND FAMILY PROTEIN"/>
    <property type="match status" value="1"/>
</dbReference>
<evidence type="ECO:0000313" key="6">
    <source>
        <dbReference type="Proteomes" id="UP000639772"/>
    </source>
</evidence>
<dbReference type="GO" id="GO:0005886">
    <property type="term" value="C:plasma membrane"/>
    <property type="evidence" value="ECO:0007669"/>
    <property type="project" value="TreeGrafter"/>
</dbReference>
<evidence type="ECO:0000313" key="5">
    <source>
        <dbReference type="Proteomes" id="UP000636800"/>
    </source>
</evidence>
<keyword evidence="5" id="KW-1185">Reference proteome</keyword>
<dbReference type="GO" id="GO:0005509">
    <property type="term" value="F:calcium ion binding"/>
    <property type="evidence" value="ECO:0007669"/>
    <property type="project" value="InterPro"/>
</dbReference>
<dbReference type="Pfam" id="PF12763">
    <property type="entry name" value="EH"/>
    <property type="match status" value="1"/>
</dbReference>
<comment type="caution">
    <text evidence="3">The sequence shown here is derived from an EMBL/GenBank/DDBJ whole genome shotgun (WGS) entry which is preliminary data.</text>
</comment>
<evidence type="ECO:0000259" key="2">
    <source>
        <dbReference type="PROSITE" id="PS50222"/>
    </source>
</evidence>
<evidence type="ECO:0000259" key="1">
    <source>
        <dbReference type="PROSITE" id="PS50031"/>
    </source>
</evidence>
<feature type="domain" description="EH" evidence="1">
    <location>
        <begin position="5"/>
        <end position="87"/>
    </location>
</feature>